<organism evidence="3 4">
    <name type="scientific">Panicum miliaceum</name>
    <name type="common">Proso millet</name>
    <name type="synonym">Broomcorn millet</name>
    <dbReference type="NCBI Taxonomy" id="4540"/>
    <lineage>
        <taxon>Eukaryota</taxon>
        <taxon>Viridiplantae</taxon>
        <taxon>Streptophyta</taxon>
        <taxon>Embryophyta</taxon>
        <taxon>Tracheophyta</taxon>
        <taxon>Spermatophyta</taxon>
        <taxon>Magnoliopsida</taxon>
        <taxon>Liliopsida</taxon>
        <taxon>Poales</taxon>
        <taxon>Poaceae</taxon>
        <taxon>PACMAD clade</taxon>
        <taxon>Panicoideae</taxon>
        <taxon>Panicodae</taxon>
        <taxon>Paniceae</taxon>
        <taxon>Panicinae</taxon>
        <taxon>Panicum</taxon>
        <taxon>Panicum sect. Panicum</taxon>
    </lineage>
</organism>
<dbReference type="PANTHER" id="PTHR11461">
    <property type="entry name" value="SERINE PROTEASE INHIBITOR, SERPIN"/>
    <property type="match status" value="1"/>
</dbReference>
<comment type="caution">
    <text evidence="3">The sequence shown here is derived from an EMBL/GenBank/DDBJ whole genome shotgun (WGS) entry which is preliminary data.</text>
</comment>
<reference evidence="4" key="1">
    <citation type="journal article" date="2019" name="Nat. Commun.">
        <title>The genome of broomcorn millet.</title>
        <authorList>
            <person name="Zou C."/>
            <person name="Miki D."/>
            <person name="Li D."/>
            <person name="Tang Q."/>
            <person name="Xiao L."/>
            <person name="Rajput S."/>
            <person name="Deng P."/>
            <person name="Jia W."/>
            <person name="Huang R."/>
            <person name="Zhang M."/>
            <person name="Sun Y."/>
            <person name="Hu J."/>
            <person name="Fu X."/>
            <person name="Schnable P.S."/>
            <person name="Li F."/>
            <person name="Zhang H."/>
            <person name="Feng B."/>
            <person name="Zhu X."/>
            <person name="Liu R."/>
            <person name="Schnable J.C."/>
            <person name="Zhu J.-K."/>
            <person name="Zhang H."/>
        </authorList>
    </citation>
    <scope>NUCLEOTIDE SEQUENCE [LARGE SCALE GENOMIC DNA]</scope>
</reference>
<dbReference type="SUPFAM" id="SSF56574">
    <property type="entry name" value="Serpins"/>
    <property type="match status" value="1"/>
</dbReference>
<dbReference type="OrthoDB" id="671595at2759"/>
<comment type="similarity">
    <text evidence="1">Belongs to the serpin family.</text>
</comment>
<gene>
    <name evidence="3" type="ORF">C2845_PM07G07030</name>
</gene>
<dbReference type="STRING" id="4540.A0A3L6SS72"/>
<evidence type="ECO:0000259" key="2">
    <source>
        <dbReference type="Pfam" id="PF00079"/>
    </source>
</evidence>
<dbReference type="PANTHER" id="PTHR11461:SF322">
    <property type="entry name" value="SERPIN DOMAIN-CONTAINING PROTEIN"/>
    <property type="match status" value="1"/>
</dbReference>
<dbReference type="InterPro" id="IPR036186">
    <property type="entry name" value="Serpin_sf"/>
</dbReference>
<evidence type="ECO:0000256" key="1">
    <source>
        <dbReference type="ARBA" id="ARBA00009500"/>
    </source>
</evidence>
<dbReference type="Pfam" id="PF00079">
    <property type="entry name" value="Serpin"/>
    <property type="match status" value="2"/>
</dbReference>
<dbReference type="AlphaFoldDB" id="A0A3L6SS72"/>
<accession>A0A3L6SS72</accession>
<feature type="domain" description="Serpin" evidence="2">
    <location>
        <begin position="15"/>
        <end position="69"/>
    </location>
</feature>
<keyword evidence="4" id="KW-1185">Reference proteome</keyword>
<name>A0A3L6SS72_PANMI</name>
<dbReference type="GO" id="GO:0005615">
    <property type="term" value="C:extracellular space"/>
    <property type="evidence" value="ECO:0007669"/>
    <property type="project" value="InterPro"/>
</dbReference>
<evidence type="ECO:0000313" key="4">
    <source>
        <dbReference type="Proteomes" id="UP000275267"/>
    </source>
</evidence>
<sequence length="167" mass="17167">MAGHAIADAVRDQAALCMLLLRHLGSLDKGTPTANLAISPISFHAVLSLLAAGSSGATRDQIVAFLGPAGAAAHAELASKVAAEARSASFVDNPTAAAAEINAWIERNTGGLVKDIVRNELEFGDGSKAATALVVANSVFFHGYWVTPFHPDSTEEGPFYIANGASP</sequence>
<feature type="domain" description="Serpin" evidence="2">
    <location>
        <begin position="81"/>
        <end position="164"/>
    </location>
</feature>
<dbReference type="InterPro" id="IPR042178">
    <property type="entry name" value="Serpin_sf_1"/>
</dbReference>
<dbReference type="EMBL" id="PQIB02000004">
    <property type="protein sequence ID" value="RLN25502.1"/>
    <property type="molecule type" value="Genomic_DNA"/>
</dbReference>
<dbReference type="InterPro" id="IPR000215">
    <property type="entry name" value="Serpin_fam"/>
</dbReference>
<protein>
    <recommendedName>
        <fullName evidence="2">Serpin domain-containing protein</fullName>
    </recommendedName>
</protein>
<dbReference type="Proteomes" id="UP000275267">
    <property type="component" value="Unassembled WGS sequence"/>
</dbReference>
<evidence type="ECO:0000313" key="3">
    <source>
        <dbReference type="EMBL" id="RLN25502.1"/>
    </source>
</evidence>
<proteinExistence type="inferred from homology"/>
<dbReference type="GO" id="GO:0004867">
    <property type="term" value="F:serine-type endopeptidase inhibitor activity"/>
    <property type="evidence" value="ECO:0007669"/>
    <property type="project" value="InterPro"/>
</dbReference>
<dbReference type="InterPro" id="IPR023796">
    <property type="entry name" value="Serpin_dom"/>
</dbReference>
<dbReference type="Gene3D" id="3.30.497.10">
    <property type="entry name" value="Antithrombin, subunit I, domain 2"/>
    <property type="match status" value="2"/>
</dbReference>